<evidence type="ECO:0000256" key="5">
    <source>
        <dbReference type="ARBA" id="ARBA00023186"/>
    </source>
</evidence>
<evidence type="ECO:0000313" key="11">
    <source>
        <dbReference type="Proteomes" id="UP000237073"/>
    </source>
</evidence>
<dbReference type="InterPro" id="IPR036316">
    <property type="entry name" value="Pili_assmbl_chap_C_dom_sf"/>
</dbReference>
<evidence type="ECO:0000259" key="8">
    <source>
        <dbReference type="Pfam" id="PF02753"/>
    </source>
</evidence>
<feature type="chain" id="PRO_5015173212" evidence="6">
    <location>
        <begin position="28"/>
        <end position="240"/>
    </location>
</feature>
<dbReference type="Proteomes" id="UP000247005">
    <property type="component" value="Unassembled WGS sequence"/>
</dbReference>
<name>A0A2P5GJA9_9ENTR</name>
<dbReference type="AlphaFoldDB" id="A0A2P5GJA9"/>
<dbReference type="SUPFAM" id="SSF49584">
    <property type="entry name" value="Periplasmic chaperone C-domain"/>
    <property type="match status" value="1"/>
</dbReference>
<dbReference type="OrthoDB" id="6504604at2"/>
<dbReference type="Proteomes" id="UP000237073">
    <property type="component" value="Unassembled WGS sequence"/>
</dbReference>
<dbReference type="PANTHER" id="PTHR30251">
    <property type="entry name" value="PILUS ASSEMBLY CHAPERONE"/>
    <property type="match status" value="1"/>
</dbReference>
<comment type="caution">
    <text evidence="10">The sequence shown here is derived from an EMBL/GenBank/DDBJ whole genome shotgun (WGS) entry which is preliminary data.</text>
</comment>
<dbReference type="InterPro" id="IPR016147">
    <property type="entry name" value="Pili_assmbl_chaperone_N"/>
</dbReference>
<dbReference type="InterPro" id="IPR050643">
    <property type="entry name" value="Periplasmic_pilus_chap"/>
</dbReference>
<evidence type="ECO:0000313" key="12">
    <source>
        <dbReference type="Proteomes" id="UP000247005"/>
    </source>
</evidence>
<organism evidence="10 12">
    <name type="scientific">Superficieibacter electus</name>
    <dbReference type="NCBI Taxonomy" id="2022662"/>
    <lineage>
        <taxon>Bacteria</taxon>
        <taxon>Pseudomonadati</taxon>
        <taxon>Pseudomonadota</taxon>
        <taxon>Gammaproteobacteria</taxon>
        <taxon>Enterobacterales</taxon>
        <taxon>Enterobacteriaceae</taxon>
        <taxon>Superficieibacter</taxon>
    </lineage>
</organism>
<dbReference type="GO" id="GO:0030288">
    <property type="term" value="C:outer membrane-bounded periplasmic space"/>
    <property type="evidence" value="ECO:0007669"/>
    <property type="project" value="InterPro"/>
</dbReference>
<dbReference type="Gene3D" id="2.60.40.10">
    <property type="entry name" value="Immunoglobulins"/>
    <property type="match status" value="2"/>
</dbReference>
<dbReference type="Pfam" id="PF00345">
    <property type="entry name" value="PapD_N"/>
    <property type="match status" value="1"/>
</dbReference>
<dbReference type="EMBL" id="PQGD01000023">
    <property type="protein sequence ID" value="POP43752.1"/>
    <property type="molecule type" value="Genomic_DNA"/>
</dbReference>
<keyword evidence="5" id="KW-0143">Chaperone</keyword>
<dbReference type="InterPro" id="IPR013783">
    <property type="entry name" value="Ig-like_fold"/>
</dbReference>
<feature type="signal peptide" evidence="6">
    <location>
        <begin position="1"/>
        <end position="27"/>
    </location>
</feature>
<evidence type="ECO:0000256" key="1">
    <source>
        <dbReference type="ARBA" id="ARBA00004418"/>
    </source>
</evidence>
<protein>
    <submittedName>
        <fullName evidence="10">Pili assembly chaperone</fullName>
    </submittedName>
</protein>
<dbReference type="RefSeq" id="WP_103678315.1">
    <property type="nucleotide sequence ID" value="NZ_PQGD01000023.1"/>
</dbReference>
<evidence type="ECO:0000259" key="7">
    <source>
        <dbReference type="Pfam" id="PF00345"/>
    </source>
</evidence>
<dbReference type="SUPFAM" id="SSF49354">
    <property type="entry name" value="PapD-like"/>
    <property type="match status" value="1"/>
</dbReference>
<evidence type="ECO:0000256" key="6">
    <source>
        <dbReference type="SAM" id="SignalP"/>
    </source>
</evidence>
<dbReference type="InterPro" id="IPR001829">
    <property type="entry name" value="Pili_assmbl_chaperone_bac"/>
</dbReference>
<reference evidence="11 12" key="1">
    <citation type="submission" date="2018-01" db="EMBL/GenBank/DDBJ databases">
        <title>Superficieibacter electus gen. nov., sp. nov., an extended-spectrum beta-lactamase possessing member of the Enterobacteriaceae family, isolated from intensive care unit surfaces.</title>
        <authorList>
            <person name="Potter R.F."/>
            <person name="D'Souza A.W."/>
        </authorList>
    </citation>
    <scope>NUCLEOTIDE SEQUENCE [LARGE SCALE GENOMIC DNA]</scope>
    <source>
        <strain evidence="10 12">BP-1</strain>
        <strain evidence="9 11">BP-2</strain>
    </source>
</reference>
<dbReference type="PRINTS" id="PR00969">
    <property type="entry name" value="CHAPERONPILI"/>
</dbReference>
<comment type="similarity">
    <text evidence="2">Belongs to the periplasmic pilus chaperone family.</text>
</comment>
<dbReference type="PANTHER" id="PTHR30251:SF1">
    <property type="entry name" value="FIMBRIAL CHAPARONE"/>
    <property type="match status" value="1"/>
</dbReference>
<feature type="domain" description="Pili assembly chaperone C-terminal" evidence="8">
    <location>
        <begin position="172"/>
        <end position="229"/>
    </location>
</feature>
<sequence length="240" mass="26216">MPLQPLFSPMHKFLFFALLMAAASAQAGVVIGGTRFIYPQGRQSVDIPVSNNSAQPWLINSKILSAQRWKGAETVATSDTPFVVTPPLFELAAGQENTVRLIRTATPLPADRESLFTLSVAAIPSGHGGPHSVQMAIRSALKLIYRPANLQGDPQHAYEQLRWSRSSTGVTVNNPTPFYVTLFRVRINGQHIDNAGVVAPFAMRHLTWCPGAGACQLQWQTLNDYGRVMPARDASVPTRD</sequence>
<dbReference type="GO" id="GO:0071555">
    <property type="term" value="P:cell wall organization"/>
    <property type="evidence" value="ECO:0007669"/>
    <property type="project" value="InterPro"/>
</dbReference>
<comment type="subcellular location">
    <subcellularLocation>
        <location evidence="1">Periplasm</location>
    </subcellularLocation>
</comment>
<keyword evidence="3 6" id="KW-0732">Signal</keyword>
<evidence type="ECO:0000313" key="9">
    <source>
        <dbReference type="EMBL" id="POP41350.1"/>
    </source>
</evidence>
<dbReference type="InterPro" id="IPR008962">
    <property type="entry name" value="PapD-like_sf"/>
</dbReference>
<evidence type="ECO:0000256" key="4">
    <source>
        <dbReference type="ARBA" id="ARBA00022764"/>
    </source>
</evidence>
<keyword evidence="11" id="KW-1185">Reference proteome</keyword>
<dbReference type="Pfam" id="PF02753">
    <property type="entry name" value="PapD_C"/>
    <property type="match status" value="1"/>
</dbReference>
<evidence type="ECO:0000256" key="3">
    <source>
        <dbReference type="ARBA" id="ARBA00022729"/>
    </source>
</evidence>
<evidence type="ECO:0000313" key="10">
    <source>
        <dbReference type="EMBL" id="POP43752.1"/>
    </source>
</evidence>
<accession>A0A2P5GJA9</accession>
<dbReference type="InterPro" id="IPR016148">
    <property type="entry name" value="Pili_assmbl_chaperone_C"/>
</dbReference>
<gene>
    <name evidence="10" type="ORF">CHU32_22850</name>
    <name evidence="9" type="ORF">CHU33_22960</name>
</gene>
<keyword evidence="4" id="KW-0574">Periplasm</keyword>
<evidence type="ECO:0000256" key="2">
    <source>
        <dbReference type="ARBA" id="ARBA00007399"/>
    </source>
</evidence>
<proteinExistence type="inferred from homology"/>
<feature type="domain" description="Pili assembly chaperone N-terminal" evidence="7">
    <location>
        <begin position="28"/>
        <end position="150"/>
    </location>
</feature>
<dbReference type="EMBL" id="PQGE01000027">
    <property type="protein sequence ID" value="POP41350.1"/>
    <property type="molecule type" value="Genomic_DNA"/>
</dbReference>